<reference evidence="1" key="1">
    <citation type="submission" date="2020-07" db="EMBL/GenBank/DDBJ databases">
        <title>Vallitalea pronyensis genome.</title>
        <authorList>
            <person name="Postec A."/>
        </authorList>
    </citation>
    <scope>NUCLEOTIDE SEQUENCE</scope>
    <source>
        <strain evidence="1">FatNI3</strain>
    </source>
</reference>
<gene>
    <name evidence="1" type="ORF">HZI73_20885</name>
</gene>
<dbReference type="PANTHER" id="PTHR30087:SF1">
    <property type="entry name" value="HYPOTHETICAL CYTOSOLIC PROTEIN"/>
    <property type="match status" value="1"/>
</dbReference>
<dbReference type="RefSeq" id="WP_212695300.1">
    <property type="nucleotide sequence ID" value="NZ_CP058649.1"/>
</dbReference>
<accession>A0A8J8MN83</accession>
<name>A0A8J8MN83_9FIRM</name>
<keyword evidence="2" id="KW-1185">Reference proteome</keyword>
<dbReference type="InterPro" id="IPR007553">
    <property type="entry name" value="2-thiour_desulf"/>
</dbReference>
<sequence>MVLVSACLAGINCRYNGSNSCHQQIKQLVEDGKAIPVCPEVLAGLTIPRKCCEMIKVDGKIKILTEDGEDLTDAFIKGAEKTWEMAKVLEIERAILQTRSPSCGYGIVYDGTFTGHLIEGNGFTAALLAQKGIQVYTELNFKDVTW</sequence>
<evidence type="ECO:0000313" key="2">
    <source>
        <dbReference type="Proteomes" id="UP000683246"/>
    </source>
</evidence>
<dbReference type="AlphaFoldDB" id="A0A8J8MN83"/>
<evidence type="ECO:0000313" key="1">
    <source>
        <dbReference type="EMBL" id="QUI24609.1"/>
    </source>
</evidence>
<dbReference type="PANTHER" id="PTHR30087">
    <property type="entry name" value="INNER MEMBRANE PROTEIN"/>
    <property type="match status" value="1"/>
</dbReference>
<dbReference type="Pfam" id="PF04463">
    <property type="entry name" value="2-thiour_desulf"/>
    <property type="match status" value="1"/>
</dbReference>
<dbReference type="KEGG" id="vpy:HZI73_20885"/>
<dbReference type="EMBL" id="CP058649">
    <property type="protein sequence ID" value="QUI24609.1"/>
    <property type="molecule type" value="Genomic_DNA"/>
</dbReference>
<protein>
    <submittedName>
        <fullName evidence="1">DUF523 domain-containing protein</fullName>
    </submittedName>
</protein>
<proteinExistence type="predicted"/>
<dbReference type="Proteomes" id="UP000683246">
    <property type="component" value="Chromosome"/>
</dbReference>
<organism evidence="1 2">
    <name type="scientific">Vallitalea pronyensis</name>
    <dbReference type="NCBI Taxonomy" id="1348613"/>
    <lineage>
        <taxon>Bacteria</taxon>
        <taxon>Bacillati</taxon>
        <taxon>Bacillota</taxon>
        <taxon>Clostridia</taxon>
        <taxon>Lachnospirales</taxon>
        <taxon>Vallitaleaceae</taxon>
        <taxon>Vallitalea</taxon>
    </lineage>
</organism>